<protein>
    <submittedName>
        <fullName evidence="2">Uncharacterized protein</fullName>
    </submittedName>
</protein>
<dbReference type="KEGG" id="clup:CLUP02_06179"/>
<keyword evidence="3" id="KW-1185">Reference proteome</keyword>
<accession>A0A9Q8SPI0</accession>
<reference evidence="2" key="1">
    <citation type="journal article" date="2021" name="Mol. Plant Microbe Interact.">
        <title>Complete Genome Sequence of the Plant-Pathogenic Fungus Colletotrichum lupini.</title>
        <authorList>
            <person name="Baroncelli R."/>
            <person name="Pensec F."/>
            <person name="Da Lio D."/>
            <person name="Boufleur T."/>
            <person name="Vicente I."/>
            <person name="Sarrocco S."/>
            <person name="Picot A."/>
            <person name="Baraldi E."/>
            <person name="Sukno S."/>
            <person name="Thon M."/>
            <person name="Le Floch G."/>
        </authorList>
    </citation>
    <scope>NUCLEOTIDE SEQUENCE</scope>
    <source>
        <strain evidence="2">IMI 504893</strain>
    </source>
</reference>
<evidence type="ECO:0000313" key="3">
    <source>
        <dbReference type="Proteomes" id="UP000830671"/>
    </source>
</evidence>
<organism evidence="2 3">
    <name type="scientific">Colletotrichum lupini</name>
    <dbReference type="NCBI Taxonomy" id="145971"/>
    <lineage>
        <taxon>Eukaryota</taxon>
        <taxon>Fungi</taxon>
        <taxon>Dikarya</taxon>
        <taxon>Ascomycota</taxon>
        <taxon>Pezizomycotina</taxon>
        <taxon>Sordariomycetes</taxon>
        <taxon>Hypocreomycetidae</taxon>
        <taxon>Glomerellales</taxon>
        <taxon>Glomerellaceae</taxon>
        <taxon>Colletotrichum</taxon>
        <taxon>Colletotrichum acutatum species complex</taxon>
    </lineage>
</organism>
<dbReference type="RefSeq" id="XP_049142325.1">
    <property type="nucleotide sequence ID" value="XM_049285182.1"/>
</dbReference>
<evidence type="ECO:0000256" key="1">
    <source>
        <dbReference type="SAM" id="MobiDB-lite"/>
    </source>
</evidence>
<feature type="region of interest" description="Disordered" evidence="1">
    <location>
        <begin position="56"/>
        <end position="88"/>
    </location>
</feature>
<dbReference type="AlphaFoldDB" id="A0A9Q8SPI0"/>
<proteinExistence type="predicted"/>
<sequence length="88" mass="9771">MMQVLSYRNTASLRRAVASDRLEVDHRLAGPARQRPVIWLVPAHWEVLPPTDRVPTPAPFPDAAPRFTSVPKPPPSHLGTAPGHLERL</sequence>
<dbReference type="GeneID" id="73340192"/>
<name>A0A9Q8SPI0_9PEZI</name>
<evidence type="ECO:0000313" key="2">
    <source>
        <dbReference type="EMBL" id="UQC80695.1"/>
    </source>
</evidence>
<gene>
    <name evidence="2" type="ORF">CLUP02_06179</name>
</gene>
<dbReference type="EMBL" id="CP019475">
    <property type="protein sequence ID" value="UQC80695.1"/>
    <property type="molecule type" value="Genomic_DNA"/>
</dbReference>
<dbReference type="Proteomes" id="UP000830671">
    <property type="component" value="Chromosome 3"/>
</dbReference>